<dbReference type="InterPro" id="IPR036928">
    <property type="entry name" value="AS_sf"/>
</dbReference>
<keyword evidence="3" id="KW-1185">Reference proteome</keyword>
<dbReference type="Gene3D" id="3.90.1300.10">
    <property type="entry name" value="Amidase signature (AS) domain"/>
    <property type="match status" value="1"/>
</dbReference>
<evidence type="ECO:0000313" key="2">
    <source>
        <dbReference type="EMBL" id="MCH6172381.1"/>
    </source>
</evidence>
<dbReference type="EMBL" id="JAKXMK010000069">
    <property type="protein sequence ID" value="MCH6172381.1"/>
    <property type="molecule type" value="Genomic_DNA"/>
</dbReference>
<evidence type="ECO:0000313" key="3">
    <source>
        <dbReference type="Proteomes" id="UP001299970"/>
    </source>
</evidence>
<dbReference type="PANTHER" id="PTHR11895:SF176">
    <property type="entry name" value="AMIDASE AMID-RELATED"/>
    <property type="match status" value="1"/>
</dbReference>
<dbReference type="InterPro" id="IPR023631">
    <property type="entry name" value="Amidase_dom"/>
</dbReference>
<evidence type="ECO:0000259" key="1">
    <source>
        <dbReference type="Pfam" id="PF01425"/>
    </source>
</evidence>
<dbReference type="RefSeq" id="WP_241043185.1">
    <property type="nucleotide sequence ID" value="NZ_BAAAJF010000076.1"/>
</dbReference>
<name>A0ABS9TV52_9PSEU</name>
<reference evidence="2 3" key="1">
    <citation type="submission" date="2022-03" db="EMBL/GenBank/DDBJ databases">
        <title>Pseudonocardia alaer sp. nov., a novel actinomycete isolated from reed forest soil.</title>
        <authorList>
            <person name="Wang L."/>
        </authorList>
    </citation>
    <scope>NUCLEOTIDE SEQUENCE [LARGE SCALE GENOMIC DNA]</scope>
    <source>
        <strain evidence="2 3">Y-16303</strain>
    </source>
</reference>
<dbReference type="SUPFAM" id="SSF75304">
    <property type="entry name" value="Amidase signature (AS) enzymes"/>
    <property type="match status" value="1"/>
</dbReference>
<accession>A0ABS9TV52</accession>
<comment type="caution">
    <text evidence="2">The sequence shown here is derived from an EMBL/GenBank/DDBJ whole genome shotgun (WGS) entry which is preliminary data.</text>
</comment>
<organism evidence="2 3">
    <name type="scientific">Pseudonocardia alaniniphila</name>
    <dbReference type="NCBI Taxonomy" id="75291"/>
    <lineage>
        <taxon>Bacteria</taxon>
        <taxon>Bacillati</taxon>
        <taxon>Actinomycetota</taxon>
        <taxon>Actinomycetes</taxon>
        <taxon>Pseudonocardiales</taxon>
        <taxon>Pseudonocardiaceae</taxon>
        <taxon>Pseudonocardia</taxon>
    </lineage>
</organism>
<feature type="domain" description="Amidase" evidence="1">
    <location>
        <begin position="23"/>
        <end position="445"/>
    </location>
</feature>
<dbReference type="Pfam" id="PF01425">
    <property type="entry name" value="Amidase"/>
    <property type="match status" value="1"/>
</dbReference>
<protein>
    <submittedName>
        <fullName evidence="2">Amidase</fullName>
    </submittedName>
</protein>
<proteinExistence type="predicted"/>
<dbReference type="PANTHER" id="PTHR11895">
    <property type="entry name" value="TRANSAMIDASE"/>
    <property type="match status" value="1"/>
</dbReference>
<sequence length="471" mass="48849">MSIPHTLSDAAAALRVGAVTSRELTESALAVADRVDGRLAAYLTRFDEQARAAADRADAELAAGRYRGPLHGVPVAVKDTIAVADGPTTAQSLVLDPAWGAGKDAPVVARLRQAGAVITGKTTTMEFACGMPEVDMPFPVPRNPWDLDAWPGGSSSGSAAGVAAGLFFAGLGSDTLGSIRIPSAMCGVTGLMPTFGRVPKSGCVPVGYSVDRVGPIARTAEDCGLVLAAMSGPHPSDPDSVEVPFTEFPDPAEDLSGLRIGVLREGMFPNGADGAVGPAFDMAVAVLEGLGSSCTEVELPYHAELTAADIVTLACEALAFHRPNVGTRWRDYTAGTRELLLRGALLTGADYVQAQRVRRAAQLALARLFEQVDVVVSPTLSIGAPALAGFLSGERDVFELFGHFHTAYWNAAGSPALALPMGMTGSGLPLSLQLAGRPFAETTLLRIGSAFQAGTTHHLRRPALSVAALLF</sequence>
<dbReference type="InterPro" id="IPR000120">
    <property type="entry name" value="Amidase"/>
</dbReference>
<gene>
    <name evidence="2" type="ORF">MMF94_42485</name>
</gene>
<dbReference type="Proteomes" id="UP001299970">
    <property type="component" value="Unassembled WGS sequence"/>
</dbReference>